<evidence type="ECO:0000313" key="1">
    <source>
        <dbReference type="EMBL" id="RCN52453.1"/>
    </source>
</evidence>
<name>A0A368H761_ANCCA</name>
<accession>A0A368H761</accession>
<dbReference type="EMBL" id="JOJR01000007">
    <property type="protein sequence ID" value="RCN52453.1"/>
    <property type="molecule type" value="Genomic_DNA"/>
</dbReference>
<gene>
    <name evidence="1" type="ORF">ANCCAN_01497</name>
</gene>
<comment type="caution">
    <text evidence="1">The sequence shown here is derived from an EMBL/GenBank/DDBJ whole genome shotgun (WGS) entry which is preliminary data.</text>
</comment>
<protein>
    <submittedName>
        <fullName evidence="1">Uncharacterized protein</fullName>
    </submittedName>
</protein>
<reference evidence="1 2" key="1">
    <citation type="submission" date="2014-10" db="EMBL/GenBank/DDBJ databases">
        <title>Draft genome of the hookworm Ancylostoma caninum.</title>
        <authorList>
            <person name="Mitreva M."/>
        </authorList>
    </citation>
    <scope>NUCLEOTIDE SEQUENCE [LARGE SCALE GENOMIC DNA]</scope>
    <source>
        <strain evidence="1 2">Baltimore</strain>
    </source>
</reference>
<dbReference type="OrthoDB" id="5822796at2759"/>
<dbReference type="AlphaFoldDB" id="A0A368H761"/>
<proteinExistence type="predicted"/>
<organism evidence="1 2">
    <name type="scientific">Ancylostoma caninum</name>
    <name type="common">Dog hookworm</name>
    <dbReference type="NCBI Taxonomy" id="29170"/>
    <lineage>
        <taxon>Eukaryota</taxon>
        <taxon>Metazoa</taxon>
        <taxon>Ecdysozoa</taxon>
        <taxon>Nematoda</taxon>
        <taxon>Chromadorea</taxon>
        <taxon>Rhabditida</taxon>
        <taxon>Rhabditina</taxon>
        <taxon>Rhabditomorpha</taxon>
        <taxon>Strongyloidea</taxon>
        <taxon>Ancylostomatidae</taxon>
        <taxon>Ancylostomatinae</taxon>
        <taxon>Ancylostoma</taxon>
    </lineage>
</organism>
<dbReference type="Proteomes" id="UP000252519">
    <property type="component" value="Unassembled WGS sequence"/>
</dbReference>
<sequence>MWKRDTHLCILSAYDRTQRADKYRIALKNDIDLYENTCTPTLKTEAASFTSDWDIVRTTVPVSDRWDPTPRPKIKGLPKKDTVTRFVRACRDVSDRHAFKSPIPHTAQIFLEIAGLIPGTTADLKKIKPFDDVPLRRIREQTPLAKTFPRKRQRLGHSRSFIDQQFDTFEPARKVPKIRNELLAKTFSVPISQPEIVVDAQVDGDGRSLFNVPAKSWRLPPIRRSIVARHFYANTGESGHIYTISLTSRMA</sequence>
<evidence type="ECO:0000313" key="2">
    <source>
        <dbReference type="Proteomes" id="UP000252519"/>
    </source>
</evidence>
<keyword evidence="2" id="KW-1185">Reference proteome</keyword>